<sequence>MDPAIPHPVARTARRPLDDLAIADPQAAERMGRHLVDAEPEMVAGPLVRVVDEVIDALAVEVSFGRHLAEGMGRMLAKGTPADLDRYRSLVNAAADRGPTLACIFARHLVPVLTCGDSRLAERFEAATRIMLQKGTYTLKAPLETLSAFIENQELACAHAFLELLVTTYTLTLSYNRTVYLTHTLPRAVGEFASSRRLAQIRGLARIIRMDERLADNYLQGLESGLRLLSGGALNHFLDQAVRRYHKDPDLGARFLSLESRQAIDICRDLQVAVPLPSVRSRLERYLQARTGLAVAVRPLSTLPSKQAATGAAPPLVRCDGQAIYLPDEMDLMDNRADNAALYRLLASLEAGAIEFGTYDLDVDRVPDDAAGAAPPEPPAARNAESDLNRFLHGFEDPGLALDLFTLFEHGRVALKVRRRYPGLAGRLTEALADGLLQARTGHRAAGTGFPLYRHLVMDESLEAEPALTPLFMDMAARLDQAISRGNDTVETSARLTIRFYPALAELAAGSGESGYQPLHLPFGRRLEPASFAPFHAAYHRLAADIQTHLAQRHIQVYRSDVRRLLIRQNGQLSAADVSQLIGSRWTQPVPCSAVEGCWPELESLMCGHGIGQPDAGEDDADAFRYREWDGCLGDYLADRVRVLERDLPGGDTTFYRQTLREFRGLVGRIRYAFEMLRPEEITILRQWREGDAFDYRALLDYALDRKAGLMPSDRLFVKRMKRVRDVAALLLVDLSRSTAGTIDDRGTRVLDVEKQAIVLLCEALQVVGDRFAIAGFSGTGPLGVDYYRIKDLQAPFDDAVKGRISAMAPQRSTRMGAAIRHATALLAPVQARVRLVLILSDGFPNDVAYKGAYAVEDTRRAVMEARSAATHVKAITIGANENERLDRLYGSTHHTRIGNVHDLPDRLVRVYSALTRH</sequence>
<dbReference type="SUPFAM" id="SSF53300">
    <property type="entry name" value="vWA-like"/>
    <property type="match status" value="1"/>
</dbReference>
<name>A0A5K7YKT0_9BACT</name>
<accession>A0A5K7YKT0</accession>
<feature type="domain" description="VWFA" evidence="1">
    <location>
        <begin position="728"/>
        <end position="915"/>
    </location>
</feature>
<dbReference type="RefSeq" id="WP_155317212.1">
    <property type="nucleotide sequence ID" value="NZ_AP021874.1"/>
</dbReference>
<keyword evidence="3" id="KW-1185">Reference proteome</keyword>
<organism evidence="2 3">
    <name type="scientific">Desulfosarcina alkanivorans</name>
    <dbReference type="NCBI Taxonomy" id="571177"/>
    <lineage>
        <taxon>Bacteria</taxon>
        <taxon>Pseudomonadati</taxon>
        <taxon>Thermodesulfobacteriota</taxon>
        <taxon>Desulfobacteria</taxon>
        <taxon>Desulfobacterales</taxon>
        <taxon>Desulfosarcinaceae</taxon>
        <taxon>Desulfosarcina</taxon>
    </lineage>
</organism>
<dbReference type="Gene3D" id="3.40.50.410">
    <property type="entry name" value="von Willebrand factor, type A domain"/>
    <property type="match status" value="1"/>
</dbReference>
<evidence type="ECO:0000313" key="2">
    <source>
        <dbReference type="EMBL" id="BBO69133.1"/>
    </source>
</evidence>
<dbReference type="PANTHER" id="PTHR41248:SF1">
    <property type="entry name" value="NORD PROTEIN"/>
    <property type="match status" value="1"/>
</dbReference>
<dbReference type="InterPro" id="IPR051928">
    <property type="entry name" value="NorD/CobT"/>
</dbReference>
<dbReference type="CDD" id="cd01454">
    <property type="entry name" value="vWA_norD_type"/>
    <property type="match status" value="1"/>
</dbReference>
<dbReference type="AlphaFoldDB" id="A0A5K7YKT0"/>
<dbReference type="OrthoDB" id="9758211at2"/>
<dbReference type="EMBL" id="AP021874">
    <property type="protein sequence ID" value="BBO69133.1"/>
    <property type="molecule type" value="Genomic_DNA"/>
</dbReference>
<reference evidence="2 3" key="1">
    <citation type="submission" date="2019-11" db="EMBL/GenBank/DDBJ databases">
        <title>Comparative genomics of hydrocarbon-degrading Desulfosarcina strains.</title>
        <authorList>
            <person name="Watanabe M."/>
            <person name="Kojima H."/>
            <person name="Fukui M."/>
        </authorList>
    </citation>
    <scope>NUCLEOTIDE SEQUENCE [LARGE SCALE GENOMIC DNA]</scope>
    <source>
        <strain evidence="2 3">PL12</strain>
    </source>
</reference>
<dbReference type="Proteomes" id="UP000427906">
    <property type="component" value="Chromosome"/>
</dbReference>
<dbReference type="InterPro" id="IPR002035">
    <property type="entry name" value="VWF_A"/>
</dbReference>
<evidence type="ECO:0000313" key="3">
    <source>
        <dbReference type="Proteomes" id="UP000427906"/>
    </source>
</evidence>
<dbReference type="SMART" id="SM00327">
    <property type="entry name" value="VWA"/>
    <property type="match status" value="1"/>
</dbReference>
<dbReference type="InterPro" id="IPR036465">
    <property type="entry name" value="vWFA_dom_sf"/>
</dbReference>
<dbReference type="PROSITE" id="PS50234">
    <property type="entry name" value="VWFA"/>
    <property type="match status" value="1"/>
</dbReference>
<gene>
    <name evidence="2" type="ORF">DSCA_30630</name>
</gene>
<dbReference type="KEGG" id="dalk:DSCA_30630"/>
<protein>
    <recommendedName>
        <fullName evidence="1">VWFA domain-containing protein</fullName>
    </recommendedName>
</protein>
<dbReference type="PANTHER" id="PTHR41248">
    <property type="entry name" value="NORD PROTEIN"/>
    <property type="match status" value="1"/>
</dbReference>
<proteinExistence type="predicted"/>
<evidence type="ECO:0000259" key="1">
    <source>
        <dbReference type="PROSITE" id="PS50234"/>
    </source>
</evidence>